<dbReference type="Proteomes" id="UP000703661">
    <property type="component" value="Unassembled WGS sequence"/>
</dbReference>
<evidence type="ECO:0000256" key="1">
    <source>
        <dbReference type="SAM" id="Coils"/>
    </source>
</evidence>
<reference evidence="3" key="1">
    <citation type="journal article" date="2020" name="Fungal Divers.">
        <title>Resolving the Mortierellaceae phylogeny through synthesis of multi-gene phylogenetics and phylogenomics.</title>
        <authorList>
            <person name="Vandepol N."/>
            <person name="Liber J."/>
            <person name="Desiro A."/>
            <person name="Na H."/>
            <person name="Kennedy M."/>
            <person name="Barry K."/>
            <person name="Grigoriev I.V."/>
            <person name="Miller A.N."/>
            <person name="O'Donnell K."/>
            <person name="Stajich J.E."/>
            <person name="Bonito G."/>
        </authorList>
    </citation>
    <scope>NUCLEOTIDE SEQUENCE</scope>
    <source>
        <strain evidence="3">NRRL 2769</strain>
    </source>
</reference>
<organism evidence="3 4">
    <name type="scientific">Entomortierella chlamydospora</name>
    <dbReference type="NCBI Taxonomy" id="101097"/>
    <lineage>
        <taxon>Eukaryota</taxon>
        <taxon>Fungi</taxon>
        <taxon>Fungi incertae sedis</taxon>
        <taxon>Mucoromycota</taxon>
        <taxon>Mortierellomycotina</taxon>
        <taxon>Mortierellomycetes</taxon>
        <taxon>Mortierellales</taxon>
        <taxon>Mortierellaceae</taxon>
        <taxon>Entomortierella</taxon>
    </lineage>
</organism>
<keyword evidence="4" id="KW-1185">Reference proteome</keyword>
<keyword evidence="1" id="KW-0175">Coiled coil</keyword>
<evidence type="ECO:0000256" key="2">
    <source>
        <dbReference type="SAM" id="MobiDB-lite"/>
    </source>
</evidence>
<feature type="compositionally biased region" description="Polar residues" evidence="2">
    <location>
        <begin position="26"/>
        <end position="35"/>
    </location>
</feature>
<feature type="region of interest" description="Disordered" evidence="2">
    <location>
        <begin position="110"/>
        <end position="134"/>
    </location>
</feature>
<dbReference type="AlphaFoldDB" id="A0A9P6MMK5"/>
<evidence type="ECO:0000313" key="3">
    <source>
        <dbReference type="EMBL" id="KAG0007862.1"/>
    </source>
</evidence>
<comment type="caution">
    <text evidence="3">The sequence shown here is derived from an EMBL/GenBank/DDBJ whole genome shotgun (WGS) entry which is preliminary data.</text>
</comment>
<sequence length="594" mass="65186">MAPPSSSGNSPAASTPNSSALRMDTAINNPNTSTAPSVPSSSQGQSSAIPFADRILAAEHRFTSLTQNITHFSPLKTQLDKHNLAIERLESEIKKKTALLQSCQDKLQVKSLSKRPQTSRQGSNISLHNTSEDSEADILQAQQREAKEALESLNGQLLAAKILHIGLTRQVAQYFESRSELHTLLDEIFAGSTPEHPSEDALEQELEQITTDIQKVKEDFEKHRSAKNEFKEAKRYIDFWNDAVEKQVASTSKDVTKSFKKFVPFLGPKPPSYIKIADAHLVNARAFVPSLEEVGLLSEVKLDTIANTSNDLIIFTAKFKDSYSSLSLTLETLLKKHKALKKTKVQCMEKLFDERCRIFSEELQKHYRSIGESLVGGGNGSDSLTLVGDDVSAMDAGASSNGIRNSGLRLPIHRQHVESHLGTYSAEGSTLGHNSQELLLDAEEPPSYFQHEQHETIGVSSLHRRNLSLGSPARSSTASSSLSLHSPIQAPFAMTDSPPDYVRDEHLSAGTIVGARVRSWSGASGSGVIIANTAGADDNDEDAQFRAYHQRYDTRQRQNSDPRTTRTNATSTTVVVDMPPGYEETRCHTVVDPV</sequence>
<protein>
    <submittedName>
        <fullName evidence="3">Uncharacterized protein</fullName>
    </submittedName>
</protein>
<feature type="compositionally biased region" description="Low complexity" evidence="2">
    <location>
        <begin position="36"/>
        <end position="46"/>
    </location>
</feature>
<evidence type="ECO:0000313" key="4">
    <source>
        <dbReference type="Proteomes" id="UP000703661"/>
    </source>
</evidence>
<feature type="coiled-coil region" evidence="1">
    <location>
        <begin position="199"/>
        <end position="233"/>
    </location>
</feature>
<proteinExistence type="predicted"/>
<feature type="coiled-coil region" evidence="1">
    <location>
        <begin position="79"/>
        <end position="106"/>
    </location>
</feature>
<dbReference type="EMBL" id="JAAAID010002144">
    <property type="protein sequence ID" value="KAG0007862.1"/>
    <property type="molecule type" value="Genomic_DNA"/>
</dbReference>
<accession>A0A9P6MMK5</accession>
<feature type="region of interest" description="Disordered" evidence="2">
    <location>
        <begin position="1"/>
        <end position="46"/>
    </location>
</feature>
<feature type="compositionally biased region" description="Low complexity" evidence="2">
    <location>
        <begin position="1"/>
        <end position="20"/>
    </location>
</feature>
<feature type="compositionally biased region" description="Polar residues" evidence="2">
    <location>
        <begin position="110"/>
        <end position="129"/>
    </location>
</feature>
<gene>
    <name evidence="3" type="ORF">BGZ80_004146</name>
</gene>
<name>A0A9P6MMK5_9FUNG</name>